<organism evidence="1">
    <name type="scientific">Trypanosoma congolense (strain IL3000)</name>
    <dbReference type="NCBI Taxonomy" id="1068625"/>
    <lineage>
        <taxon>Eukaryota</taxon>
        <taxon>Discoba</taxon>
        <taxon>Euglenozoa</taxon>
        <taxon>Kinetoplastea</taxon>
        <taxon>Metakinetoplastina</taxon>
        <taxon>Trypanosomatida</taxon>
        <taxon>Trypanosomatidae</taxon>
        <taxon>Trypanosoma</taxon>
        <taxon>Nannomonas</taxon>
    </lineage>
</organism>
<sequence>MATKVTKGKGTGKKNTNKVKVGGALDKAHLVSSFSFCEVKKQQASVLFTAWDEEGNGRISQQHLIAIIYALFPPNNSLEEVTTNYSALTLYEIRRAFLLAAGRPLSAGQYVTLKDVLGVIDELWATTDVRERMVQGCLYHVFTVMANTDRLITRQGLLETCNRATGCSISEAAIDAIVQKYSVAYDTAGERKEADKYLDFDGFCRIMVPLLTN</sequence>
<accession>G0UPP3</accession>
<gene>
    <name evidence="1" type="ORF">TCIL3000_7_1610</name>
</gene>
<dbReference type="VEuPathDB" id="TriTrypDB:TcIL3000_7_1610"/>
<proteinExistence type="predicted"/>
<evidence type="ECO:0000313" key="1">
    <source>
        <dbReference type="EMBL" id="CCC91354.1"/>
    </source>
</evidence>
<reference evidence="1" key="1">
    <citation type="journal article" date="2012" name="Proc. Natl. Acad. Sci. U.S.A.">
        <title>Antigenic diversity is generated by distinct evolutionary mechanisms in African trypanosome species.</title>
        <authorList>
            <person name="Jackson A.P."/>
            <person name="Berry A."/>
            <person name="Aslett M."/>
            <person name="Allison H.C."/>
            <person name="Burton P."/>
            <person name="Vavrova-Anderson J."/>
            <person name="Brown R."/>
            <person name="Browne H."/>
            <person name="Corton N."/>
            <person name="Hauser H."/>
            <person name="Gamble J."/>
            <person name="Gilderthorp R."/>
            <person name="Marcello L."/>
            <person name="McQuillan J."/>
            <person name="Otto T.D."/>
            <person name="Quail M.A."/>
            <person name="Sanders M.J."/>
            <person name="van Tonder A."/>
            <person name="Ginger M.L."/>
            <person name="Field M.C."/>
            <person name="Barry J.D."/>
            <person name="Hertz-Fowler C."/>
            <person name="Berriman M."/>
        </authorList>
    </citation>
    <scope>NUCLEOTIDE SEQUENCE</scope>
    <source>
        <strain evidence="1">IL3000</strain>
    </source>
</reference>
<protein>
    <recommendedName>
        <fullName evidence="2">EF-hand domain-containing protein</fullName>
    </recommendedName>
</protein>
<dbReference type="SUPFAM" id="SSF47473">
    <property type="entry name" value="EF-hand"/>
    <property type="match status" value="1"/>
</dbReference>
<evidence type="ECO:0008006" key="2">
    <source>
        <dbReference type="Google" id="ProtNLM"/>
    </source>
</evidence>
<name>G0UPP3_TRYCI</name>
<dbReference type="AlphaFoldDB" id="G0UPP3"/>
<dbReference type="InterPro" id="IPR011992">
    <property type="entry name" value="EF-hand-dom_pair"/>
</dbReference>
<dbReference type="Gene3D" id="1.10.238.10">
    <property type="entry name" value="EF-hand"/>
    <property type="match status" value="1"/>
</dbReference>
<dbReference type="EMBL" id="HE575320">
    <property type="protein sequence ID" value="CCC91354.1"/>
    <property type="molecule type" value="Genomic_DNA"/>
</dbReference>